<name>A0A2P2NNT3_RHIMU</name>
<proteinExistence type="predicted"/>
<protein>
    <submittedName>
        <fullName evidence="1">Uncharacterized protein</fullName>
    </submittedName>
</protein>
<reference evidence="1" key="1">
    <citation type="submission" date="2018-02" db="EMBL/GenBank/DDBJ databases">
        <title>Rhizophora mucronata_Transcriptome.</title>
        <authorList>
            <person name="Meera S.P."/>
            <person name="Sreeshan A."/>
            <person name="Augustine A."/>
        </authorList>
    </citation>
    <scope>NUCLEOTIDE SEQUENCE</scope>
    <source>
        <tissue evidence="1">Leaf</tissue>
    </source>
</reference>
<dbReference type="AlphaFoldDB" id="A0A2P2NNT3"/>
<dbReference type="EMBL" id="GGEC01063694">
    <property type="protein sequence ID" value="MBX44178.1"/>
    <property type="molecule type" value="Transcribed_RNA"/>
</dbReference>
<evidence type="ECO:0000313" key="1">
    <source>
        <dbReference type="EMBL" id="MBX44178.1"/>
    </source>
</evidence>
<sequence>MLSMVCMVKTCLVESRPPFSFLLIALSDLGIFSPKNTFQFAST</sequence>
<accession>A0A2P2NNT3</accession>
<organism evidence="1">
    <name type="scientific">Rhizophora mucronata</name>
    <name type="common">Asiatic mangrove</name>
    <dbReference type="NCBI Taxonomy" id="61149"/>
    <lineage>
        <taxon>Eukaryota</taxon>
        <taxon>Viridiplantae</taxon>
        <taxon>Streptophyta</taxon>
        <taxon>Embryophyta</taxon>
        <taxon>Tracheophyta</taxon>
        <taxon>Spermatophyta</taxon>
        <taxon>Magnoliopsida</taxon>
        <taxon>eudicotyledons</taxon>
        <taxon>Gunneridae</taxon>
        <taxon>Pentapetalae</taxon>
        <taxon>rosids</taxon>
        <taxon>fabids</taxon>
        <taxon>Malpighiales</taxon>
        <taxon>Rhizophoraceae</taxon>
        <taxon>Rhizophora</taxon>
    </lineage>
</organism>